<dbReference type="EMBL" id="CAJVPW010010622">
    <property type="protein sequence ID" value="CAG8617435.1"/>
    <property type="molecule type" value="Genomic_DNA"/>
</dbReference>
<proteinExistence type="predicted"/>
<feature type="non-terminal residue" evidence="1">
    <location>
        <position position="1"/>
    </location>
</feature>
<reference evidence="1" key="1">
    <citation type="submission" date="2021-06" db="EMBL/GenBank/DDBJ databases">
        <authorList>
            <person name="Kallberg Y."/>
            <person name="Tangrot J."/>
            <person name="Rosling A."/>
        </authorList>
    </citation>
    <scope>NUCLEOTIDE SEQUENCE</scope>
    <source>
        <strain evidence="1">28 12/20/2015</strain>
    </source>
</reference>
<evidence type="ECO:0000313" key="2">
    <source>
        <dbReference type="Proteomes" id="UP000789366"/>
    </source>
</evidence>
<accession>A0ACA9MVV6</accession>
<sequence length="240" mass="27996">INNQNSSMFEAEFSTTSLSGSYKKHEGNSEKNISHNRANKSHTTFFFDNDPANNEITYCKICKQNLDDADFQELIHECEPGTTTLINFTTDLWMAKSNYRYIGVIVTWLTSNYDFYEVLLTCNNLDYLHMGQIISDELYQIIHQWDLNNKIFTVATDNGANMIKSISNLNKRLPNIKRQPCAIHTLQLFVYEGLKQYKNVHQRIKSLQHFFRSPKQAQRLREVQNKDIANKNNKTVNKNI</sequence>
<gene>
    <name evidence="1" type="ORF">SPELUC_LOCUS7737</name>
</gene>
<keyword evidence="2" id="KW-1185">Reference proteome</keyword>
<dbReference type="Proteomes" id="UP000789366">
    <property type="component" value="Unassembled WGS sequence"/>
</dbReference>
<protein>
    <submittedName>
        <fullName evidence="1">2678_t:CDS:1</fullName>
    </submittedName>
</protein>
<evidence type="ECO:0000313" key="1">
    <source>
        <dbReference type="EMBL" id="CAG8617435.1"/>
    </source>
</evidence>
<organism evidence="1 2">
    <name type="scientific">Cetraspora pellucida</name>
    <dbReference type="NCBI Taxonomy" id="1433469"/>
    <lineage>
        <taxon>Eukaryota</taxon>
        <taxon>Fungi</taxon>
        <taxon>Fungi incertae sedis</taxon>
        <taxon>Mucoromycota</taxon>
        <taxon>Glomeromycotina</taxon>
        <taxon>Glomeromycetes</taxon>
        <taxon>Diversisporales</taxon>
        <taxon>Gigasporaceae</taxon>
        <taxon>Cetraspora</taxon>
    </lineage>
</organism>
<name>A0ACA9MVV6_9GLOM</name>
<comment type="caution">
    <text evidence="1">The sequence shown here is derived from an EMBL/GenBank/DDBJ whole genome shotgun (WGS) entry which is preliminary data.</text>
</comment>